<dbReference type="Pfam" id="PF00482">
    <property type="entry name" value="T2SSF"/>
    <property type="match status" value="2"/>
</dbReference>
<keyword evidence="4" id="KW-0997">Cell inner membrane</keyword>
<evidence type="ECO:0000259" key="9">
    <source>
        <dbReference type="Pfam" id="PF00482"/>
    </source>
</evidence>
<keyword evidence="5 8" id="KW-0812">Transmembrane</keyword>
<proteinExistence type="inferred from homology"/>
<feature type="transmembrane region" description="Helical" evidence="8">
    <location>
        <begin position="217"/>
        <end position="236"/>
    </location>
</feature>
<dbReference type="AlphaFoldDB" id="A0A382A544"/>
<feature type="domain" description="Type II secretion system protein GspF" evidence="9">
    <location>
        <begin position="64"/>
        <end position="187"/>
    </location>
</feature>
<protein>
    <recommendedName>
        <fullName evidence="9">Type II secretion system protein GspF domain-containing protein</fullName>
    </recommendedName>
</protein>
<keyword evidence="6 8" id="KW-1133">Transmembrane helix</keyword>
<comment type="subcellular location">
    <subcellularLocation>
        <location evidence="1">Cell inner membrane</location>
        <topology evidence="1">Multi-pass membrane protein</topology>
    </subcellularLocation>
</comment>
<dbReference type="EMBL" id="UINC01023946">
    <property type="protein sequence ID" value="SVA96636.1"/>
    <property type="molecule type" value="Genomic_DNA"/>
</dbReference>
<evidence type="ECO:0000256" key="7">
    <source>
        <dbReference type="ARBA" id="ARBA00023136"/>
    </source>
</evidence>
<dbReference type="FunFam" id="1.20.81.30:FF:000001">
    <property type="entry name" value="Type II secretion system protein F"/>
    <property type="match status" value="2"/>
</dbReference>
<comment type="similarity">
    <text evidence="2">Belongs to the GSP F family.</text>
</comment>
<reference evidence="10" key="1">
    <citation type="submission" date="2018-05" db="EMBL/GenBank/DDBJ databases">
        <authorList>
            <person name="Lanie J.A."/>
            <person name="Ng W.-L."/>
            <person name="Kazmierczak K.M."/>
            <person name="Andrzejewski T.M."/>
            <person name="Davidsen T.M."/>
            <person name="Wayne K.J."/>
            <person name="Tettelin H."/>
            <person name="Glass J.I."/>
            <person name="Rusch D."/>
            <person name="Podicherti R."/>
            <person name="Tsui H.-C.T."/>
            <person name="Winkler M.E."/>
        </authorList>
    </citation>
    <scope>NUCLEOTIDE SEQUENCE</scope>
</reference>
<feature type="transmembrane region" description="Helical" evidence="8">
    <location>
        <begin position="166"/>
        <end position="186"/>
    </location>
</feature>
<dbReference type="InterPro" id="IPR042094">
    <property type="entry name" value="T2SS_GspF_sf"/>
</dbReference>
<evidence type="ECO:0000256" key="2">
    <source>
        <dbReference type="ARBA" id="ARBA00005745"/>
    </source>
</evidence>
<evidence type="ECO:0000313" key="10">
    <source>
        <dbReference type="EMBL" id="SVA96636.1"/>
    </source>
</evidence>
<evidence type="ECO:0000256" key="6">
    <source>
        <dbReference type="ARBA" id="ARBA00022989"/>
    </source>
</evidence>
<accession>A0A382A544</accession>
<evidence type="ECO:0000256" key="8">
    <source>
        <dbReference type="SAM" id="Phobius"/>
    </source>
</evidence>
<evidence type="ECO:0000256" key="5">
    <source>
        <dbReference type="ARBA" id="ARBA00022692"/>
    </source>
</evidence>
<dbReference type="GO" id="GO:0005886">
    <property type="term" value="C:plasma membrane"/>
    <property type="evidence" value="ECO:0007669"/>
    <property type="project" value="UniProtKB-SubCell"/>
</dbReference>
<sequence length="398" mass="44109">MDSVGAVSERSITAASMIEIYRILDMNGEQLITAEKPKFNIDINIDKYLSMDMGKLSPKDLNMFTRQLQLLLNTGIPMLDALDALERAATTVSLKKVVKDLKTSVTQGESLSAAMAKNKKVFSNFYVNMVKAGESSGTLPQIFEQIRVFADQSMEARQKMKKAMRYPIFVISAIIIAAYVQIAFVMPKMASTLLSDVKELPLPTKIMLGLSEYLSVYGTYIFGGLFFTISLLVYLVRTEKGAYQWDLIKLNLPLFGALVQAGAVVRFTQILNTLVSSGVKIVDALEISSDTVDNKVFEKILKDARQRVLEGDSLSMALEHKYMPEMAPSLVGIGEQTGSLGEMLDGIAEYFRSSLEEKMDAIQATMEPVLTLVITVFVGIFVLAVFLPMIENMTNMMQ</sequence>
<feature type="domain" description="Type II secretion system protein GspF" evidence="9">
    <location>
        <begin position="267"/>
        <end position="388"/>
    </location>
</feature>
<dbReference type="InterPro" id="IPR018076">
    <property type="entry name" value="T2SS_GspF_dom"/>
</dbReference>
<name>A0A382A544_9ZZZZ</name>
<keyword evidence="3" id="KW-1003">Cell membrane</keyword>
<feature type="transmembrane region" description="Helical" evidence="8">
    <location>
        <begin position="369"/>
        <end position="390"/>
    </location>
</feature>
<gene>
    <name evidence="10" type="ORF">METZ01_LOCUS149490</name>
</gene>
<dbReference type="InterPro" id="IPR003004">
    <property type="entry name" value="GspF/PilC"/>
</dbReference>
<keyword evidence="7 8" id="KW-0472">Membrane</keyword>
<organism evidence="10">
    <name type="scientific">marine metagenome</name>
    <dbReference type="NCBI Taxonomy" id="408172"/>
    <lineage>
        <taxon>unclassified sequences</taxon>
        <taxon>metagenomes</taxon>
        <taxon>ecological metagenomes</taxon>
    </lineage>
</organism>
<dbReference type="Gene3D" id="1.20.81.30">
    <property type="entry name" value="Type II secretion system (T2SS), domain F"/>
    <property type="match status" value="2"/>
</dbReference>
<dbReference type="PRINTS" id="PR00812">
    <property type="entry name" value="BCTERIALGSPF"/>
</dbReference>
<dbReference type="PANTHER" id="PTHR30012">
    <property type="entry name" value="GENERAL SECRETION PATHWAY PROTEIN"/>
    <property type="match status" value="1"/>
</dbReference>
<dbReference type="PANTHER" id="PTHR30012:SF0">
    <property type="entry name" value="TYPE II SECRETION SYSTEM PROTEIN F-RELATED"/>
    <property type="match status" value="1"/>
</dbReference>
<evidence type="ECO:0000256" key="1">
    <source>
        <dbReference type="ARBA" id="ARBA00004429"/>
    </source>
</evidence>
<evidence type="ECO:0000256" key="3">
    <source>
        <dbReference type="ARBA" id="ARBA00022475"/>
    </source>
</evidence>
<evidence type="ECO:0000256" key="4">
    <source>
        <dbReference type="ARBA" id="ARBA00022519"/>
    </source>
</evidence>